<dbReference type="GeneID" id="83219150"/>
<name>A0AAD7UUB1_9FUNG</name>
<evidence type="ECO:0000313" key="3">
    <source>
        <dbReference type="Proteomes" id="UP001234581"/>
    </source>
</evidence>
<sequence length="79" mass="8391">MADGEQGLPGGLGGVSTDPTTPKQTVDDYLKQYGGPNSALSKNCDPECSAAADEQKRQECYKTCIKAIAPLMDLPEPQF</sequence>
<reference evidence="2 3" key="1">
    <citation type="submission" date="2023-03" db="EMBL/GenBank/DDBJ databases">
        <title>Genome sequence of Lichtheimia ornata CBS 291.66.</title>
        <authorList>
            <person name="Mohabir J.T."/>
            <person name="Shea T.P."/>
            <person name="Kurbessoian T."/>
            <person name="Berby B."/>
            <person name="Fontaine J."/>
            <person name="Livny J."/>
            <person name="Gnirke A."/>
            <person name="Stajich J.E."/>
            <person name="Cuomo C.A."/>
        </authorList>
    </citation>
    <scope>NUCLEOTIDE SEQUENCE [LARGE SCALE GENOMIC DNA]</scope>
    <source>
        <strain evidence="2">CBS 291.66</strain>
    </source>
</reference>
<accession>A0AAD7UUB1</accession>
<organism evidence="2 3">
    <name type="scientific">Lichtheimia ornata</name>
    <dbReference type="NCBI Taxonomy" id="688661"/>
    <lineage>
        <taxon>Eukaryota</taxon>
        <taxon>Fungi</taxon>
        <taxon>Fungi incertae sedis</taxon>
        <taxon>Mucoromycota</taxon>
        <taxon>Mucoromycotina</taxon>
        <taxon>Mucoromycetes</taxon>
        <taxon>Mucorales</taxon>
        <taxon>Lichtheimiaceae</taxon>
        <taxon>Lichtheimia</taxon>
    </lineage>
</organism>
<dbReference type="EMBL" id="JARTCD010000099">
    <property type="protein sequence ID" value="KAJ8652605.1"/>
    <property type="molecule type" value="Genomic_DNA"/>
</dbReference>
<keyword evidence="3" id="KW-1185">Reference proteome</keyword>
<evidence type="ECO:0000313" key="2">
    <source>
        <dbReference type="EMBL" id="KAJ8652605.1"/>
    </source>
</evidence>
<gene>
    <name evidence="2" type="ORF">O0I10_011751</name>
</gene>
<proteinExistence type="predicted"/>
<dbReference type="AlphaFoldDB" id="A0AAD7UUB1"/>
<dbReference type="RefSeq" id="XP_058337519.1">
    <property type="nucleotide sequence ID" value="XM_058491714.1"/>
</dbReference>
<feature type="region of interest" description="Disordered" evidence="1">
    <location>
        <begin position="1"/>
        <end position="45"/>
    </location>
</feature>
<evidence type="ECO:0000256" key="1">
    <source>
        <dbReference type="SAM" id="MobiDB-lite"/>
    </source>
</evidence>
<dbReference type="Proteomes" id="UP001234581">
    <property type="component" value="Unassembled WGS sequence"/>
</dbReference>
<protein>
    <submittedName>
        <fullName evidence="2">Uncharacterized protein</fullName>
    </submittedName>
</protein>
<comment type="caution">
    <text evidence="2">The sequence shown here is derived from an EMBL/GenBank/DDBJ whole genome shotgun (WGS) entry which is preliminary data.</text>
</comment>